<organism evidence="12 13">
    <name type="scientific">Litorilinea aerophila</name>
    <dbReference type="NCBI Taxonomy" id="1204385"/>
    <lineage>
        <taxon>Bacteria</taxon>
        <taxon>Bacillati</taxon>
        <taxon>Chloroflexota</taxon>
        <taxon>Caldilineae</taxon>
        <taxon>Caldilineales</taxon>
        <taxon>Caldilineaceae</taxon>
        <taxon>Litorilinea</taxon>
    </lineage>
</organism>
<dbReference type="Proteomes" id="UP000317371">
    <property type="component" value="Unassembled WGS sequence"/>
</dbReference>
<evidence type="ECO:0000256" key="3">
    <source>
        <dbReference type="ARBA" id="ARBA00022598"/>
    </source>
</evidence>
<evidence type="ECO:0000256" key="2">
    <source>
        <dbReference type="ARBA" id="ARBA00022490"/>
    </source>
</evidence>
<dbReference type="OrthoDB" id="9800814at2"/>
<dbReference type="PANTHER" id="PTHR11476:SF7">
    <property type="entry name" value="HISTIDINE--TRNA LIGASE"/>
    <property type="match status" value="1"/>
</dbReference>
<dbReference type="InterPro" id="IPR006195">
    <property type="entry name" value="aa-tRNA-synth_II"/>
</dbReference>
<feature type="binding site" evidence="10">
    <location>
        <position position="126"/>
    </location>
    <ligand>
        <name>L-histidine</name>
        <dbReference type="ChEBI" id="CHEBI:57595"/>
    </ligand>
</feature>
<evidence type="ECO:0000256" key="1">
    <source>
        <dbReference type="ARBA" id="ARBA00008226"/>
    </source>
</evidence>
<keyword evidence="7 9" id="KW-0030">Aminoacyl-tRNA synthetase</keyword>
<sequence length="460" mass="50894">MAKLNTAPLSGMRDFLPQDVLRRNYVIQVIERVYQSYGFEPLETPAMERLSTLLGKYGEEGDKLIFRVLKRGEKLEQALRDHPTEDSISDAGLRYDLTVPLARIVAQYRNELPRVFKRYQIQPVYRADRPAKGRYREFYQCDVDIVGSRSQTVEAEVLAAGAQVLQELGFGPAHPFSIRLNHRGILRGLMEVAGVPPDLEDAALVAIDKLDKIGLDGVREELAQRGIAREAVAALLQTMANVPDTVEETLRWLEQILADSEAGRQGVAELSNVVAYAQHGPAADHLRVDPYLARGLSYYTGTIFEVEFAGFSSSGGGGGRYDNLIGMFSGQEIPACGFSLGLERIILLMEEQNMFPAHISGQPQVLVTQFDESTVGDSLALAQRLRAAGLRVDLYPDTDRYGKQFKYADDRHIRFALLLSPRELAEGVVAVKDLVTGDQVDVAEADLPAYLQEQLALVAA</sequence>
<dbReference type="CDD" id="cd00773">
    <property type="entry name" value="HisRS-like_core"/>
    <property type="match status" value="1"/>
</dbReference>
<evidence type="ECO:0000256" key="6">
    <source>
        <dbReference type="ARBA" id="ARBA00022917"/>
    </source>
</evidence>
<protein>
    <recommendedName>
        <fullName evidence="9">Histidine--tRNA ligase</fullName>
        <ecNumber evidence="9">6.1.1.21</ecNumber>
    </recommendedName>
    <alternativeName>
        <fullName evidence="9">Histidyl-tRNA synthetase</fullName>
        <shortName evidence="9">HisRS</shortName>
    </alternativeName>
</protein>
<proteinExistence type="inferred from homology"/>
<dbReference type="PROSITE" id="PS50862">
    <property type="entry name" value="AA_TRNA_LIGASE_II"/>
    <property type="match status" value="1"/>
</dbReference>
<feature type="binding site" evidence="10">
    <location>
        <begin position="298"/>
        <end position="299"/>
    </location>
    <ligand>
        <name>L-histidine</name>
        <dbReference type="ChEBI" id="CHEBI:57595"/>
    </ligand>
</feature>
<comment type="subunit">
    <text evidence="9">Homodimer.</text>
</comment>
<dbReference type="InterPro" id="IPR041715">
    <property type="entry name" value="HisRS-like_core"/>
</dbReference>
<evidence type="ECO:0000256" key="5">
    <source>
        <dbReference type="ARBA" id="ARBA00022840"/>
    </source>
</evidence>
<evidence type="ECO:0000256" key="4">
    <source>
        <dbReference type="ARBA" id="ARBA00022741"/>
    </source>
</evidence>
<comment type="similarity">
    <text evidence="1 9">Belongs to the class-II aminoacyl-tRNA synthetase family.</text>
</comment>
<dbReference type="Gene3D" id="3.30.930.10">
    <property type="entry name" value="Bira Bifunctional Protein, Domain 2"/>
    <property type="match status" value="1"/>
</dbReference>
<dbReference type="HAMAP" id="MF_00127">
    <property type="entry name" value="His_tRNA_synth"/>
    <property type="match status" value="1"/>
</dbReference>
<dbReference type="RefSeq" id="WP_141610614.1">
    <property type="nucleotide sequence ID" value="NZ_VIGC02000016.1"/>
</dbReference>
<evidence type="ECO:0000313" key="13">
    <source>
        <dbReference type="Proteomes" id="UP000317371"/>
    </source>
</evidence>
<dbReference type="AlphaFoldDB" id="A0A540VG66"/>
<dbReference type="Pfam" id="PF13393">
    <property type="entry name" value="tRNA-synt_His"/>
    <property type="match status" value="1"/>
</dbReference>
<gene>
    <name evidence="9 12" type="primary">hisS</name>
    <name evidence="12" type="ORF">FKZ61_13220</name>
</gene>
<keyword evidence="13" id="KW-1185">Reference proteome</keyword>
<dbReference type="EMBL" id="VIGC01000016">
    <property type="protein sequence ID" value="TQE95123.1"/>
    <property type="molecule type" value="Genomic_DNA"/>
</dbReference>
<feature type="binding site" evidence="10">
    <location>
        <position position="294"/>
    </location>
    <ligand>
        <name>L-histidine</name>
        <dbReference type="ChEBI" id="CHEBI:57595"/>
    </ligand>
</feature>
<keyword evidence="5 9" id="KW-0067">ATP-binding</keyword>
<dbReference type="InParanoid" id="A0A540VG66"/>
<feature type="binding site" evidence="10">
    <location>
        <position position="144"/>
    </location>
    <ligand>
        <name>L-histidine</name>
        <dbReference type="ChEBI" id="CHEBI:57595"/>
    </ligand>
</feature>
<dbReference type="GO" id="GO:0004821">
    <property type="term" value="F:histidine-tRNA ligase activity"/>
    <property type="evidence" value="ECO:0007669"/>
    <property type="project" value="UniProtKB-UniRule"/>
</dbReference>
<dbReference type="CDD" id="cd00859">
    <property type="entry name" value="HisRS_anticodon"/>
    <property type="match status" value="1"/>
</dbReference>
<dbReference type="EC" id="6.1.1.21" evidence="9"/>
<accession>A0A540VG66</accession>
<keyword evidence="6 9" id="KW-0648">Protein biosynthesis</keyword>
<dbReference type="InterPro" id="IPR004154">
    <property type="entry name" value="Anticodon-bd"/>
</dbReference>
<comment type="catalytic activity">
    <reaction evidence="8 9">
        <text>tRNA(His) + L-histidine + ATP = L-histidyl-tRNA(His) + AMP + diphosphate + H(+)</text>
        <dbReference type="Rhea" id="RHEA:17313"/>
        <dbReference type="Rhea" id="RHEA-COMP:9665"/>
        <dbReference type="Rhea" id="RHEA-COMP:9689"/>
        <dbReference type="ChEBI" id="CHEBI:15378"/>
        <dbReference type="ChEBI" id="CHEBI:30616"/>
        <dbReference type="ChEBI" id="CHEBI:33019"/>
        <dbReference type="ChEBI" id="CHEBI:57595"/>
        <dbReference type="ChEBI" id="CHEBI:78442"/>
        <dbReference type="ChEBI" id="CHEBI:78527"/>
        <dbReference type="ChEBI" id="CHEBI:456215"/>
        <dbReference type="EC" id="6.1.1.21"/>
    </reaction>
</comment>
<dbReference type="InterPro" id="IPR004516">
    <property type="entry name" value="HisRS/HisZ"/>
</dbReference>
<dbReference type="InterPro" id="IPR036621">
    <property type="entry name" value="Anticodon-bd_dom_sf"/>
</dbReference>
<evidence type="ECO:0000256" key="9">
    <source>
        <dbReference type="HAMAP-Rule" id="MF_00127"/>
    </source>
</evidence>
<dbReference type="GO" id="GO:0005524">
    <property type="term" value="F:ATP binding"/>
    <property type="evidence" value="ECO:0007669"/>
    <property type="project" value="UniProtKB-UniRule"/>
</dbReference>
<name>A0A540VG66_9CHLR</name>
<dbReference type="SUPFAM" id="SSF52954">
    <property type="entry name" value="Class II aaRS ABD-related"/>
    <property type="match status" value="1"/>
</dbReference>
<dbReference type="PANTHER" id="PTHR11476">
    <property type="entry name" value="HISTIDYL-TRNA SYNTHETASE"/>
    <property type="match status" value="1"/>
</dbReference>
<dbReference type="Pfam" id="PF03129">
    <property type="entry name" value="HGTP_anticodon"/>
    <property type="match status" value="1"/>
</dbReference>
<dbReference type="PIRSF" id="PIRSF001549">
    <property type="entry name" value="His-tRNA_synth"/>
    <property type="match status" value="1"/>
</dbReference>
<dbReference type="GO" id="GO:0005737">
    <property type="term" value="C:cytoplasm"/>
    <property type="evidence" value="ECO:0007669"/>
    <property type="project" value="UniProtKB-SubCell"/>
</dbReference>
<keyword evidence="2 9" id="KW-0963">Cytoplasm</keyword>
<comment type="subcellular location">
    <subcellularLocation>
        <location evidence="9">Cytoplasm</location>
    </subcellularLocation>
</comment>
<dbReference type="InterPro" id="IPR033656">
    <property type="entry name" value="HisRS_anticodon"/>
</dbReference>
<evidence type="ECO:0000256" key="8">
    <source>
        <dbReference type="ARBA" id="ARBA00047639"/>
    </source>
</evidence>
<feature type="binding site" evidence="10">
    <location>
        <position position="140"/>
    </location>
    <ligand>
        <name>L-histidine</name>
        <dbReference type="ChEBI" id="CHEBI:57595"/>
    </ligand>
</feature>
<dbReference type="SUPFAM" id="SSF55681">
    <property type="entry name" value="Class II aaRS and biotin synthetases"/>
    <property type="match status" value="1"/>
</dbReference>
<dbReference type="NCBIfam" id="TIGR00442">
    <property type="entry name" value="hisS"/>
    <property type="match status" value="1"/>
</dbReference>
<evidence type="ECO:0000259" key="11">
    <source>
        <dbReference type="PROSITE" id="PS50862"/>
    </source>
</evidence>
<comment type="caution">
    <text evidence="12">The sequence shown here is derived from an EMBL/GenBank/DDBJ whole genome shotgun (WGS) entry which is preliminary data.</text>
</comment>
<feature type="binding site" evidence="10">
    <location>
        <begin position="96"/>
        <end position="98"/>
    </location>
    <ligand>
        <name>L-histidine</name>
        <dbReference type="ChEBI" id="CHEBI:57595"/>
    </ligand>
</feature>
<reference evidence="12 13" key="1">
    <citation type="submission" date="2019-06" db="EMBL/GenBank/DDBJ databases">
        <title>Genome sequence of Litorilinea aerophila BAA-2444.</title>
        <authorList>
            <person name="Maclea K.S."/>
            <person name="Maurais E.G."/>
            <person name="Iannazzi L.C."/>
        </authorList>
    </citation>
    <scope>NUCLEOTIDE SEQUENCE [LARGE SCALE GENOMIC DNA]</scope>
    <source>
        <strain evidence="12 13">ATCC BAA-2444</strain>
    </source>
</reference>
<feature type="domain" description="Aminoacyl-transfer RNA synthetases class-II family profile" evidence="11">
    <location>
        <begin position="23"/>
        <end position="363"/>
    </location>
</feature>
<evidence type="ECO:0000313" key="12">
    <source>
        <dbReference type="EMBL" id="TQE95123.1"/>
    </source>
</evidence>
<keyword evidence="4 9" id="KW-0547">Nucleotide-binding</keyword>
<evidence type="ECO:0000256" key="7">
    <source>
        <dbReference type="ARBA" id="ARBA00023146"/>
    </source>
</evidence>
<evidence type="ECO:0000256" key="10">
    <source>
        <dbReference type="PIRSR" id="PIRSR001549-1"/>
    </source>
</evidence>
<dbReference type="Gene3D" id="3.40.50.800">
    <property type="entry name" value="Anticodon-binding domain"/>
    <property type="match status" value="1"/>
</dbReference>
<keyword evidence="3 9" id="KW-0436">Ligase</keyword>
<dbReference type="InterPro" id="IPR015807">
    <property type="entry name" value="His-tRNA-ligase"/>
</dbReference>
<dbReference type="InterPro" id="IPR045864">
    <property type="entry name" value="aa-tRNA-synth_II/BPL/LPL"/>
</dbReference>
<dbReference type="GO" id="GO:0006427">
    <property type="term" value="P:histidyl-tRNA aminoacylation"/>
    <property type="evidence" value="ECO:0007669"/>
    <property type="project" value="UniProtKB-UniRule"/>
</dbReference>